<proteinExistence type="predicted"/>
<organism evidence="1 2">
    <name type="scientific">Bacillus daqingensis</name>
    <dbReference type="NCBI Taxonomy" id="872396"/>
    <lineage>
        <taxon>Bacteria</taxon>
        <taxon>Bacillati</taxon>
        <taxon>Bacillota</taxon>
        <taxon>Bacilli</taxon>
        <taxon>Bacillales</taxon>
        <taxon>Bacillaceae</taxon>
        <taxon>Bacillus</taxon>
    </lineage>
</organism>
<gene>
    <name evidence="1" type="ORF">ACFO4L_06810</name>
</gene>
<protein>
    <submittedName>
        <fullName evidence="1">DUF58 domain-containing protein</fullName>
    </submittedName>
</protein>
<evidence type="ECO:0000313" key="1">
    <source>
        <dbReference type="EMBL" id="MFC4736292.1"/>
    </source>
</evidence>
<evidence type="ECO:0000313" key="2">
    <source>
        <dbReference type="Proteomes" id="UP001595896"/>
    </source>
</evidence>
<comment type="caution">
    <text evidence="1">The sequence shown here is derived from an EMBL/GenBank/DDBJ whole genome shotgun (WGS) entry which is preliminary data.</text>
</comment>
<name>A0ABV9NSR2_9BACI</name>
<dbReference type="Proteomes" id="UP001595896">
    <property type="component" value="Unassembled WGS sequence"/>
</dbReference>
<dbReference type="EMBL" id="JBHSGK010000005">
    <property type="protein sequence ID" value="MFC4736292.1"/>
    <property type="molecule type" value="Genomic_DNA"/>
</dbReference>
<sequence length="371" mass="40180">MRSIPFPFRQTDQGLAAVTFRYTAAGKTAAALGILFLLASLLRLDLLLSGSGLFLLMLPAASRLTLQAAIQQSRLTAVQTKSALFPGESAAVVVTVENRSRYPLLMTALYSSLSAHDCAKITVPDEARTAAPATVSSWRFVVTGSRRGQARMTSMEMDVRDWLSFSVCKVEEPLSPSIQLTVFPLPAPVQTLAAAADNHAPHAGQVEEEKLYVRPYQPGDKGRRISWRDFAAKDELVSWKSSAPGETEICLVVALHMEGEERKWTPHAESLLERAAGLAESFTKRNVTFEAYINDASAGRDWLHLPAAQGTGQLSAFLELLATLHKGLPLSPVSVILEQLPPDKVMVYIGEKPAGPLSPQTIVYSAAGGDR</sequence>
<reference evidence="2" key="1">
    <citation type="journal article" date="2019" name="Int. J. Syst. Evol. Microbiol.">
        <title>The Global Catalogue of Microorganisms (GCM) 10K type strain sequencing project: providing services to taxonomists for standard genome sequencing and annotation.</title>
        <authorList>
            <consortium name="The Broad Institute Genomics Platform"/>
            <consortium name="The Broad Institute Genome Sequencing Center for Infectious Disease"/>
            <person name="Wu L."/>
            <person name="Ma J."/>
        </authorList>
    </citation>
    <scope>NUCLEOTIDE SEQUENCE [LARGE SCALE GENOMIC DNA]</scope>
    <source>
        <strain evidence="2">JCM 12165</strain>
    </source>
</reference>
<accession>A0ABV9NSR2</accession>
<dbReference type="PANTHER" id="PTHR34351">
    <property type="entry name" value="SLR1927 PROTEIN-RELATED"/>
    <property type="match status" value="1"/>
</dbReference>
<dbReference type="PANTHER" id="PTHR34351:SF2">
    <property type="entry name" value="DUF58 DOMAIN-CONTAINING PROTEIN"/>
    <property type="match status" value="1"/>
</dbReference>
<keyword evidence="2" id="KW-1185">Reference proteome</keyword>
<dbReference type="RefSeq" id="WP_377908942.1">
    <property type="nucleotide sequence ID" value="NZ_JBHSGK010000005.1"/>
</dbReference>